<dbReference type="InterPro" id="IPR012337">
    <property type="entry name" value="RNaseH-like_sf"/>
</dbReference>
<dbReference type="PANTHER" id="PTHR46481">
    <property type="entry name" value="ZINC FINGER BED DOMAIN-CONTAINING PROTEIN 4"/>
    <property type="match status" value="1"/>
</dbReference>
<dbReference type="AlphaFoldDB" id="A0AAV6GVJ3"/>
<dbReference type="InterPro" id="IPR052035">
    <property type="entry name" value="ZnF_BED_domain_contain"/>
</dbReference>
<dbReference type="PANTHER" id="PTHR46481:SF4">
    <property type="entry name" value="ZINC FINGER BED DOMAIN-CONTAINING PROTEIN 4"/>
    <property type="match status" value="1"/>
</dbReference>
<feature type="region of interest" description="Disordered" evidence="1">
    <location>
        <begin position="629"/>
        <end position="653"/>
    </location>
</feature>
<dbReference type="SUPFAM" id="SSF53098">
    <property type="entry name" value="Ribonuclease H-like"/>
    <property type="match status" value="1"/>
</dbReference>
<evidence type="ECO:0000313" key="3">
    <source>
        <dbReference type="EMBL" id="KAG5277846.1"/>
    </source>
</evidence>
<evidence type="ECO:0000259" key="2">
    <source>
        <dbReference type="Pfam" id="PF05699"/>
    </source>
</evidence>
<reference evidence="3" key="1">
    <citation type="submission" date="2020-10" db="EMBL/GenBank/DDBJ databases">
        <title>Chromosome-scale genome assembly of the Allis shad, Alosa alosa.</title>
        <authorList>
            <person name="Margot Z."/>
            <person name="Christophe K."/>
            <person name="Cabau C."/>
            <person name="Louis A."/>
            <person name="Berthelot C."/>
            <person name="Parey E."/>
            <person name="Roest Crollius H."/>
            <person name="Montfort J."/>
            <person name="Robinson-Rechavi M."/>
            <person name="Bucao C."/>
            <person name="Bouchez O."/>
            <person name="Gislard M."/>
            <person name="Lluch J."/>
            <person name="Milhes M."/>
            <person name="Lampietro C."/>
            <person name="Lopez Roques C."/>
            <person name="Donnadieu C."/>
            <person name="Braasch I."/>
            <person name="Desvignes T."/>
            <person name="Postlethwait J."/>
            <person name="Bobe J."/>
            <person name="Guiguen Y."/>
        </authorList>
    </citation>
    <scope>NUCLEOTIDE SEQUENCE</scope>
    <source>
        <strain evidence="3">M-15738</strain>
        <tissue evidence="3">Blood</tissue>
    </source>
</reference>
<dbReference type="GO" id="GO:0046983">
    <property type="term" value="F:protein dimerization activity"/>
    <property type="evidence" value="ECO:0007669"/>
    <property type="project" value="InterPro"/>
</dbReference>
<protein>
    <recommendedName>
        <fullName evidence="2">HAT C-terminal dimerisation domain-containing protein</fullName>
    </recommendedName>
</protein>
<feature type="compositionally biased region" description="Acidic residues" evidence="1">
    <location>
        <begin position="633"/>
        <end position="650"/>
    </location>
</feature>
<dbReference type="InterPro" id="IPR008906">
    <property type="entry name" value="HATC_C_dom"/>
</dbReference>
<gene>
    <name evidence="3" type="ORF">AALO_G00092030</name>
</gene>
<evidence type="ECO:0000313" key="4">
    <source>
        <dbReference type="Proteomes" id="UP000823561"/>
    </source>
</evidence>
<dbReference type="EMBL" id="JADWDJ010000007">
    <property type="protein sequence ID" value="KAG5277846.1"/>
    <property type="molecule type" value="Genomic_DNA"/>
</dbReference>
<dbReference type="Pfam" id="PF05699">
    <property type="entry name" value="Dimer_Tnp_hAT"/>
    <property type="match status" value="1"/>
</dbReference>
<sequence>MDLGQPLSSGCNVIDPLRVELGLLVKEEDMKEEEYGHMIACPDEEEEKPSVQLHYKIETDETPTVAEIEVKIEEDDKQSHDNLLGRTCAELNDSHMQENGDMSFSALQAASLALGRKRRLDVWVHFNYDAAQRNTTCNVMKEDGDMPCGFKLSGKNTTNLKRHLKAHHPDLFASIPEKTPHKEQPSGKRTQSLITAAFSSTSKHKPSSSEQDAKEKAIARWIGRCGLPARLVEDEDFVHMLEALDKKITLPKKTRINNLIEKMYSDEKQKLKEQLATVRRITIGLAIWTKRGLTASFLAISACYFCTEENKARHVLLRLDRISHPHTAECVKTCVYKCTEDWGIPKHKILTVITDNGIPKHKILTVITDNGSNVVVAFQNEQSDSNSSDESEERDEDSGIIDEQRYGTMATTPCVVHTLHLVVNMIHKEASIRQLLDRAHVQVRLFHKSSVATEHLLELCGLTLIKDCPTRWSSTFLTISRLLQVKDSLVQVADRLGWDCLLPSEWERLTALRNLLLPFAEHTQMLQSDTMSLSLVVPALLDLNAHLSEFPHTEASGYRDLASLAQMMKADMKQRFGCFLDPGDSKFSPLAAAACFLNPSVSPDALTENQELQELSKRAEDYIAQMASQLQEEQCDDNEQGGDSSTEGEEATAKRPRFRFLLKTRARPSRRNRSKLSVRQEIWNFKEQLSGPIDEDSAFEFWAAQGSAYQILKPLALDLLAMPASQAFSERVFSITGDLSHGCGRRNRARLILERAAFLKLNGQA</sequence>
<proteinExistence type="predicted"/>
<evidence type="ECO:0000256" key="1">
    <source>
        <dbReference type="SAM" id="MobiDB-lite"/>
    </source>
</evidence>
<feature type="compositionally biased region" description="Acidic residues" evidence="1">
    <location>
        <begin position="387"/>
        <end position="400"/>
    </location>
</feature>
<dbReference type="Proteomes" id="UP000823561">
    <property type="component" value="Chromosome 7"/>
</dbReference>
<feature type="domain" description="HAT C-terminal dimerisation" evidence="2">
    <location>
        <begin position="697"/>
        <end position="737"/>
    </location>
</feature>
<accession>A0AAV6GVJ3</accession>
<keyword evidence="4" id="KW-1185">Reference proteome</keyword>
<feature type="region of interest" description="Disordered" evidence="1">
    <location>
        <begin position="380"/>
        <end position="402"/>
    </location>
</feature>
<comment type="caution">
    <text evidence="3">The sequence shown here is derived from an EMBL/GenBank/DDBJ whole genome shotgun (WGS) entry which is preliminary data.</text>
</comment>
<name>A0AAV6GVJ3_9TELE</name>
<organism evidence="3 4">
    <name type="scientific">Alosa alosa</name>
    <name type="common">allis shad</name>
    <dbReference type="NCBI Taxonomy" id="278164"/>
    <lineage>
        <taxon>Eukaryota</taxon>
        <taxon>Metazoa</taxon>
        <taxon>Chordata</taxon>
        <taxon>Craniata</taxon>
        <taxon>Vertebrata</taxon>
        <taxon>Euteleostomi</taxon>
        <taxon>Actinopterygii</taxon>
        <taxon>Neopterygii</taxon>
        <taxon>Teleostei</taxon>
        <taxon>Clupei</taxon>
        <taxon>Clupeiformes</taxon>
        <taxon>Clupeoidei</taxon>
        <taxon>Clupeidae</taxon>
        <taxon>Alosa</taxon>
    </lineage>
</organism>